<dbReference type="Pfam" id="PF02810">
    <property type="entry name" value="SEC-C"/>
    <property type="match status" value="1"/>
</dbReference>
<dbReference type="SUPFAM" id="SSF103642">
    <property type="entry name" value="Sec-C motif"/>
    <property type="match status" value="1"/>
</dbReference>
<feature type="domain" description="YchJ-like middle NTF2-like" evidence="1">
    <location>
        <begin position="30"/>
        <end position="127"/>
    </location>
</feature>
<evidence type="ECO:0000313" key="2">
    <source>
        <dbReference type="EMBL" id="WBE24194.1"/>
    </source>
</evidence>
<dbReference type="InterPro" id="IPR048469">
    <property type="entry name" value="YchJ-like_M"/>
</dbReference>
<dbReference type="PANTHER" id="PTHR33747">
    <property type="entry name" value="UPF0225 PROTEIN SCO1677"/>
    <property type="match status" value="1"/>
</dbReference>
<evidence type="ECO:0000259" key="1">
    <source>
        <dbReference type="Pfam" id="PF17775"/>
    </source>
</evidence>
<evidence type="ECO:0000313" key="3">
    <source>
        <dbReference type="Proteomes" id="UP001212189"/>
    </source>
</evidence>
<dbReference type="InterPro" id="IPR004027">
    <property type="entry name" value="SEC_C_motif"/>
</dbReference>
<gene>
    <name evidence="2" type="ORF">O6P33_07295</name>
</gene>
<dbReference type="InterPro" id="IPR032710">
    <property type="entry name" value="NTF2-like_dom_sf"/>
</dbReference>
<dbReference type="Gene3D" id="3.10.450.50">
    <property type="match status" value="1"/>
</dbReference>
<dbReference type="Proteomes" id="UP001212189">
    <property type="component" value="Chromosome"/>
</dbReference>
<proteinExistence type="predicted"/>
<dbReference type="NCBIfam" id="NF002486">
    <property type="entry name" value="PRK01752.1"/>
    <property type="match status" value="1"/>
</dbReference>
<dbReference type="AlphaFoldDB" id="A0AAE9VR27"/>
<protein>
    <submittedName>
        <fullName evidence="2">YchJ family protein</fullName>
    </submittedName>
</protein>
<dbReference type="EMBL" id="CP114976">
    <property type="protein sequence ID" value="WBE24194.1"/>
    <property type="molecule type" value="Genomic_DNA"/>
</dbReference>
<dbReference type="RefSeq" id="WP_269817136.1">
    <property type="nucleotide sequence ID" value="NZ_CP114976.1"/>
</dbReference>
<name>A0AAE9VR27_9GAMM</name>
<reference evidence="2 3" key="1">
    <citation type="submission" date="2022-12" db="EMBL/GenBank/DDBJ databases">
        <title>Coexistence and Characterization of a Novel Tigecycline Resistance gene tet(X) variant and blaNDM-1 in a Pseudomonas caeni Isolate of Chicken Origin.</title>
        <authorList>
            <person name="Lu X."/>
            <person name="Zhang L."/>
            <person name="Li R."/>
            <person name="Wang Z."/>
        </authorList>
    </citation>
    <scope>NUCLEOTIDE SEQUENCE [LARGE SCALE GENOMIC DNA]</scope>
    <source>
        <strain evidence="2 3">CE14</strain>
    </source>
</reference>
<accession>A0AAE9VR27</accession>
<dbReference type="SUPFAM" id="SSF54427">
    <property type="entry name" value="NTF2-like"/>
    <property type="match status" value="1"/>
</dbReference>
<dbReference type="KEGG" id="dce:O6P33_07295"/>
<dbReference type="PANTHER" id="PTHR33747:SF1">
    <property type="entry name" value="ADENYLATE CYCLASE-ASSOCIATED CAP C-TERMINAL DOMAIN-CONTAINING PROTEIN"/>
    <property type="match status" value="1"/>
</dbReference>
<dbReference type="NCBIfam" id="NF001213">
    <property type="entry name" value="PRK00183.1"/>
    <property type="match status" value="1"/>
</dbReference>
<organism evidence="2 3">
    <name type="scientific">Denitrificimonas caeni</name>
    <dbReference type="NCBI Taxonomy" id="521720"/>
    <lineage>
        <taxon>Bacteria</taxon>
        <taxon>Pseudomonadati</taxon>
        <taxon>Pseudomonadota</taxon>
        <taxon>Gammaproteobacteria</taxon>
        <taxon>Pseudomonadales</taxon>
        <taxon>Pseudomonadaceae</taxon>
        <taxon>Denitrificimonas</taxon>
    </lineage>
</organism>
<keyword evidence="3" id="KW-1185">Reference proteome</keyword>
<sequence>MTALATCPCNPEKTYQQCCQRYHNGTTPSTAPALMRARYSAYVLHNIAFIKNTSLPAQQAHLDTDAIAQWSQNSQWLGLEINQTSLAPDQRHATVEFIAHWQDAQGQHQHQESSLFIKLGTHWYFYDPNVPLRAERNAPCPCGSTLKFKKCCAPYF</sequence>
<dbReference type="Pfam" id="PF17775">
    <property type="entry name" value="YchJ_M-like"/>
    <property type="match status" value="1"/>
</dbReference>